<protein>
    <submittedName>
        <fullName evidence="1">Uncharacterized protein</fullName>
    </submittedName>
</protein>
<keyword evidence="2" id="KW-1185">Reference proteome</keyword>
<evidence type="ECO:0000313" key="1">
    <source>
        <dbReference type="EMBL" id="AHC35519.1"/>
    </source>
</evidence>
<dbReference type="Proteomes" id="UP000018725">
    <property type="component" value="Chromosome"/>
</dbReference>
<reference evidence="1 2" key="1">
    <citation type="journal article" date="2014" name="Genome Announc.">
        <title>Complete Genome Sequence of Pseudomonas sp. Strain TKP, Isolated from a gamma-Hexachlorocyclohexane-Degrading Mixed Culture.</title>
        <authorList>
            <person name="Ohtsubo Y."/>
            <person name="Kishida K."/>
            <person name="Sato T."/>
            <person name="Tabata M."/>
            <person name="Kawasumi T."/>
            <person name="Ogura Y."/>
            <person name="Hayashi T."/>
            <person name="Tsuda M."/>
            <person name="Nagata Y."/>
        </authorList>
    </citation>
    <scope>NUCLEOTIDE SEQUENCE [LARGE SCALE GENOMIC DNA]</scope>
    <source>
        <strain evidence="1 2">TKP</strain>
    </source>
</reference>
<proteinExistence type="predicted"/>
<name>A0ACA7P776_9PSED</name>
<organism evidence="1 2">
    <name type="scientific">Pseudomonas gorinensis</name>
    <dbReference type="NCBI Taxonomy" id="3240790"/>
    <lineage>
        <taxon>Bacteria</taxon>
        <taxon>Pseudomonadati</taxon>
        <taxon>Pseudomonadota</taxon>
        <taxon>Gammaproteobacteria</taxon>
        <taxon>Pseudomonadales</taxon>
        <taxon>Pseudomonadaceae</taxon>
        <taxon>Pseudomonas</taxon>
    </lineage>
</organism>
<gene>
    <name evidence="1" type="ORF">U771_14975</name>
</gene>
<sequence>MAFDKRTQRFINGLDSAKSKAAADGIELTSDEAAKAAMKRALGAKKGKARKKKGRGGSPFLPGSFESSSR</sequence>
<accession>A0ACA7P776</accession>
<evidence type="ECO:0000313" key="2">
    <source>
        <dbReference type="Proteomes" id="UP000018725"/>
    </source>
</evidence>
<dbReference type="EMBL" id="CP006852">
    <property type="protein sequence ID" value="AHC35519.1"/>
    <property type="molecule type" value="Genomic_DNA"/>
</dbReference>